<proteinExistence type="predicted"/>
<name>X1F012_9ZZZZ</name>
<dbReference type="SUPFAM" id="SSF53448">
    <property type="entry name" value="Nucleotide-diphospho-sugar transferases"/>
    <property type="match status" value="2"/>
</dbReference>
<dbReference type="PANTHER" id="PTHR43685:SF3">
    <property type="entry name" value="SLR2126 PROTEIN"/>
    <property type="match status" value="1"/>
</dbReference>
<protein>
    <recommendedName>
        <fullName evidence="1">Glycosyltransferase 2-like domain-containing protein</fullName>
    </recommendedName>
</protein>
<dbReference type="InterPro" id="IPR029044">
    <property type="entry name" value="Nucleotide-diphossugar_trans"/>
</dbReference>
<evidence type="ECO:0000313" key="2">
    <source>
        <dbReference type="EMBL" id="GAH38232.1"/>
    </source>
</evidence>
<feature type="non-terminal residue" evidence="2">
    <location>
        <position position="1"/>
    </location>
</feature>
<dbReference type="Gene3D" id="3.90.550.10">
    <property type="entry name" value="Spore Coat Polysaccharide Biosynthesis Protein SpsA, Chain A"/>
    <property type="match status" value="2"/>
</dbReference>
<dbReference type="Pfam" id="PF00535">
    <property type="entry name" value="Glycos_transf_2"/>
    <property type="match status" value="1"/>
</dbReference>
<reference evidence="2" key="1">
    <citation type="journal article" date="2014" name="Front. Microbiol.">
        <title>High frequency of phylogenetically diverse reductive dehalogenase-homologous genes in deep subseafloor sedimentary metagenomes.</title>
        <authorList>
            <person name="Kawai M."/>
            <person name="Futagami T."/>
            <person name="Toyoda A."/>
            <person name="Takaki Y."/>
            <person name="Nishi S."/>
            <person name="Hori S."/>
            <person name="Arai W."/>
            <person name="Tsubouchi T."/>
            <person name="Morono Y."/>
            <person name="Uchiyama I."/>
            <person name="Ito T."/>
            <person name="Fujiyama A."/>
            <person name="Inagaki F."/>
            <person name="Takami H."/>
        </authorList>
    </citation>
    <scope>NUCLEOTIDE SEQUENCE</scope>
    <source>
        <strain evidence="2">Expedition CK06-06</strain>
    </source>
</reference>
<organism evidence="2">
    <name type="scientific">marine sediment metagenome</name>
    <dbReference type="NCBI Taxonomy" id="412755"/>
    <lineage>
        <taxon>unclassified sequences</taxon>
        <taxon>metagenomes</taxon>
        <taxon>ecological metagenomes</taxon>
    </lineage>
</organism>
<dbReference type="PANTHER" id="PTHR43685">
    <property type="entry name" value="GLYCOSYLTRANSFERASE"/>
    <property type="match status" value="1"/>
</dbReference>
<gene>
    <name evidence="2" type="ORF">S03H2_10866</name>
</gene>
<sequence length="286" mass="32632">PSQLLHRDKLPYCSMYHRSVWEFQNGYSANVPGYEDWDFWVGAAKMGAKFINLPLVTTFYRRTGEASLVDSARKKHEWLVAGMVSNHSDIFEDEQVAWAADYLERFPEPPKQRPIHGPNDRFPKISAVLIVSYPEWYTPEEIAWAKQFLNKNPFKIVKGIKPGPANVDASCEPEGMLAGYSRGPALEYFLKARREFDKGNFGTAIKHVQKYRTLMDYSKLPRVLNTAKENDNVAISVIIVTCNRTDELKKCLESLSKQDSRGYEVIVVDNGQGDVNSCSQYIKPVR</sequence>
<dbReference type="AlphaFoldDB" id="X1F012"/>
<accession>X1F012</accession>
<dbReference type="InterPro" id="IPR001173">
    <property type="entry name" value="Glyco_trans_2-like"/>
</dbReference>
<comment type="caution">
    <text evidence="2">The sequence shown here is derived from an EMBL/GenBank/DDBJ whole genome shotgun (WGS) entry which is preliminary data.</text>
</comment>
<feature type="domain" description="Glycosyltransferase 2-like" evidence="1">
    <location>
        <begin position="236"/>
        <end position="281"/>
    </location>
</feature>
<dbReference type="EMBL" id="BARU01005565">
    <property type="protein sequence ID" value="GAH38232.1"/>
    <property type="molecule type" value="Genomic_DNA"/>
</dbReference>
<dbReference type="InterPro" id="IPR050834">
    <property type="entry name" value="Glycosyltransf_2"/>
</dbReference>
<evidence type="ECO:0000259" key="1">
    <source>
        <dbReference type="Pfam" id="PF00535"/>
    </source>
</evidence>